<comment type="similarity">
    <text evidence="1 4">Belongs to the universal ribosomal protein uL13 family.</text>
</comment>
<dbReference type="GO" id="GO:0003735">
    <property type="term" value="F:structural constituent of ribosome"/>
    <property type="evidence" value="ECO:0007669"/>
    <property type="project" value="InterPro"/>
</dbReference>
<evidence type="ECO:0000313" key="5">
    <source>
        <dbReference type="EMBL" id="KKQ92030.1"/>
    </source>
</evidence>
<evidence type="ECO:0000256" key="2">
    <source>
        <dbReference type="ARBA" id="ARBA00022980"/>
    </source>
</evidence>
<evidence type="ECO:0000256" key="3">
    <source>
        <dbReference type="ARBA" id="ARBA00023274"/>
    </source>
</evidence>
<dbReference type="GO" id="GO:0006412">
    <property type="term" value="P:translation"/>
    <property type="evidence" value="ECO:0007669"/>
    <property type="project" value="UniProtKB-UniRule"/>
</dbReference>
<dbReference type="EMBL" id="LBVU01000003">
    <property type="protein sequence ID" value="KKQ92030.1"/>
    <property type="molecule type" value="Genomic_DNA"/>
</dbReference>
<dbReference type="GO" id="GO:0017148">
    <property type="term" value="P:negative regulation of translation"/>
    <property type="evidence" value="ECO:0007669"/>
    <property type="project" value="TreeGrafter"/>
</dbReference>
<evidence type="ECO:0000256" key="1">
    <source>
        <dbReference type="ARBA" id="ARBA00006227"/>
    </source>
</evidence>
<dbReference type="STRING" id="1618572.UT17_C0003G0053"/>
<dbReference type="PANTHER" id="PTHR11545">
    <property type="entry name" value="RIBOSOMAL PROTEIN L13"/>
    <property type="match status" value="1"/>
</dbReference>
<comment type="function">
    <text evidence="4">This protein is one of the early assembly proteins of the 50S ribosomal subunit, although it is not seen to bind rRNA by itself. It is important during the early stages of 50S assembly.</text>
</comment>
<dbReference type="InterPro" id="IPR036899">
    <property type="entry name" value="Ribosomal_uL13_sf"/>
</dbReference>
<accession>A0A0G0LVJ6</accession>
<comment type="subunit">
    <text evidence="4">Part of the 50S ribosomal subunit.</text>
</comment>
<dbReference type="Pfam" id="PF00572">
    <property type="entry name" value="Ribosomal_L13"/>
    <property type="match status" value="1"/>
</dbReference>
<name>A0A0G0LVJ6_9BACT</name>
<dbReference type="Proteomes" id="UP000034774">
    <property type="component" value="Unassembled WGS sequence"/>
</dbReference>
<dbReference type="GO" id="GO:0003729">
    <property type="term" value="F:mRNA binding"/>
    <property type="evidence" value="ECO:0007669"/>
    <property type="project" value="TreeGrafter"/>
</dbReference>
<dbReference type="GO" id="GO:0022625">
    <property type="term" value="C:cytosolic large ribosomal subunit"/>
    <property type="evidence" value="ECO:0007669"/>
    <property type="project" value="TreeGrafter"/>
</dbReference>
<dbReference type="AlphaFoldDB" id="A0A0G0LVJ6"/>
<gene>
    <name evidence="4" type="primary">rplM</name>
    <name evidence="5" type="ORF">UT17_C0003G0053</name>
</gene>
<dbReference type="PIRSF" id="PIRSF002181">
    <property type="entry name" value="Ribosomal_L13"/>
    <property type="match status" value="1"/>
</dbReference>
<dbReference type="InterPro" id="IPR005822">
    <property type="entry name" value="Ribosomal_uL13"/>
</dbReference>
<dbReference type="NCBIfam" id="TIGR01066">
    <property type="entry name" value="rplM_bact"/>
    <property type="match status" value="1"/>
</dbReference>
<evidence type="ECO:0000313" key="6">
    <source>
        <dbReference type="Proteomes" id="UP000034774"/>
    </source>
</evidence>
<proteinExistence type="inferred from homology"/>
<keyword evidence="2 4" id="KW-0689">Ribosomal protein</keyword>
<reference evidence="5 6" key="1">
    <citation type="journal article" date="2015" name="Nature">
        <title>rRNA introns, odd ribosomes, and small enigmatic genomes across a large radiation of phyla.</title>
        <authorList>
            <person name="Brown C.T."/>
            <person name="Hug L.A."/>
            <person name="Thomas B.C."/>
            <person name="Sharon I."/>
            <person name="Castelle C.J."/>
            <person name="Singh A."/>
            <person name="Wilkins M.J."/>
            <person name="Williams K.H."/>
            <person name="Banfield J.F."/>
        </authorList>
    </citation>
    <scope>NUCLEOTIDE SEQUENCE [LARGE SCALE GENOMIC DNA]</scope>
</reference>
<comment type="caution">
    <text evidence="5">The sequence shown here is derived from an EMBL/GenBank/DDBJ whole genome shotgun (WGS) entry which is preliminary data.</text>
</comment>
<keyword evidence="3 4" id="KW-0687">Ribonucleoprotein</keyword>
<organism evidence="5 6">
    <name type="scientific">Candidatus Woesebacteria bacterium GW2011_GWB1_39_10</name>
    <dbReference type="NCBI Taxonomy" id="1618572"/>
    <lineage>
        <taxon>Bacteria</taxon>
        <taxon>Candidatus Woeseibacteriota</taxon>
    </lineage>
</organism>
<dbReference type="InterPro" id="IPR005823">
    <property type="entry name" value="Ribosomal_uL13_bac-type"/>
</dbReference>
<dbReference type="SUPFAM" id="SSF52161">
    <property type="entry name" value="Ribosomal protein L13"/>
    <property type="match status" value="1"/>
</dbReference>
<dbReference type="PANTHER" id="PTHR11545:SF2">
    <property type="entry name" value="LARGE RIBOSOMAL SUBUNIT PROTEIN UL13M"/>
    <property type="match status" value="1"/>
</dbReference>
<dbReference type="PATRIC" id="fig|1618572.3.peg.479"/>
<dbReference type="HAMAP" id="MF_01366">
    <property type="entry name" value="Ribosomal_uL13"/>
    <property type="match status" value="1"/>
</dbReference>
<dbReference type="CDD" id="cd00392">
    <property type="entry name" value="Ribosomal_L13"/>
    <property type="match status" value="1"/>
</dbReference>
<sequence>MRTFQPTKKEVKRDTRTIDAGGKVLGRIATEIAIGLMGKDKATYSRHMDSGDKIIVTNADKVVVTGRKAQQKVYQSHSGYPGGFKEVKYARMMEVHPERVLEHAVEGMLPDNKLKAERMKRLTVVIGDKK</sequence>
<evidence type="ECO:0000256" key="4">
    <source>
        <dbReference type="HAMAP-Rule" id="MF_01366"/>
    </source>
</evidence>
<protein>
    <recommendedName>
        <fullName evidence="4">Large ribosomal subunit protein uL13</fullName>
    </recommendedName>
</protein>
<dbReference type="Gene3D" id="3.90.1180.10">
    <property type="entry name" value="Ribosomal protein L13"/>
    <property type="match status" value="1"/>
</dbReference>